<evidence type="ECO:0000256" key="3">
    <source>
        <dbReference type="PROSITE-ProRule" id="PRU01191"/>
    </source>
</evidence>
<organism evidence="5 6">
    <name type="scientific">Daucus carota subsp. sativus</name>
    <name type="common">Carrot</name>
    <dbReference type="NCBI Taxonomy" id="79200"/>
    <lineage>
        <taxon>Eukaryota</taxon>
        <taxon>Viridiplantae</taxon>
        <taxon>Streptophyta</taxon>
        <taxon>Embryophyta</taxon>
        <taxon>Tracheophyta</taxon>
        <taxon>Spermatophyta</taxon>
        <taxon>Magnoliopsida</taxon>
        <taxon>eudicotyledons</taxon>
        <taxon>Gunneridae</taxon>
        <taxon>Pentapetalae</taxon>
        <taxon>asterids</taxon>
        <taxon>campanulids</taxon>
        <taxon>Apiales</taxon>
        <taxon>Apiaceae</taxon>
        <taxon>Apioideae</taxon>
        <taxon>Scandiceae</taxon>
        <taxon>Daucinae</taxon>
        <taxon>Daucus</taxon>
        <taxon>Daucus sect. Daucus</taxon>
    </lineage>
</organism>
<feature type="region of interest" description="SAW" evidence="3">
    <location>
        <begin position="677"/>
        <end position="752"/>
    </location>
</feature>
<evidence type="ECO:0000313" key="5">
    <source>
        <dbReference type="EMBL" id="WOH02249.1"/>
    </source>
</evidence>
<evidence type="ECO:0000256" key="2">
    <source>
        <dbReference type="ARBA" id="ARBA00023163"/>
    </source>
</evidence>
<reference evidence="5" key="1">
    <citation type="journal article" date="2016" name="Nat. Genet.">
        <title>A high-quality carrot genome assembly provides new insights into carotenoid accumulation and asterid genome evolution.</title>
        <authorList>
            <person name="Iorizzo M."/>
            <person name="Ellison S."/>
            <person name="Senalik D."/>
            <person name="Zeng P."/>
            <person name="Satapoomin P."/>
            <person name="Huang J."/>
            <person name="Bowman M."/>
            <person name="Iovene M."/>
            <person name="Sanseverino W."/>
            <person name="Cavagnaro P."/>
            <person name="Yildiz M."/>
            <person name="Macko-Podgorni A."/>
            <person name="Moranska E."/>
            <person name="Grzebelus E."/>
            <person name="Grzebelus D."/>
            <person name="Ashrafi H."/>
            <person name="Zheng Z."/>
            <person name="Cheng S."/>
            <person name="Spooner D."/>
            <person name="Van Deynze A."/>
            <person name="Simon P."/>
        </authorList>
    </citation>
    <scope>NUCLEOTIDE SEQUENCE</scope>
    <source>
        <tissue evidence="5">Leaf</tissue>
    </source>
</reference>
<feature type="compositionally biased region" description="Low complexity" evidence="4">
    <location>
        <begin position="150"/>
        <end position="164"/>
    </location>
</feature>
<dbReference type="InterPro" id="IPR005202">
    <property type="entry name" value="TF_GRAS"/>
</dbReference>
<feature type="region of interest" description="Disordered" evidence="4">
    <location>
        <begin position="58"/>
        <end position="78"/>
    </location>
</feature>
<dbReference type="PROSITE" id="PS50985">
    <property type="entry name" value="GRAS"/>
    <property type="match status" value="1"/>
</dbReference>
<feature type="short sequence motif" description="VHIID" evidence="3">
    <location>
        <begin position="488"/>
        <end position="492"/>
    </location>
</feature>
<evidence type="ECO:0000313" key="6">
    <source>
        <dbReference type="Proteomes" id="UP000077755"/>
    </source>
</evidence>
<evidence type="ECO:0000256" key="4">
    <source>
        <dbReference type="SAM" id="MobiDB-lite"/>
    </source>
</evidence>
<protein>
    <submittedName>
        <fullName evidence="5">Uncharacterized protein</fullName>
    </submittedName>
</protein>
<dbReference type="KEGG" id="dcr:108223412"/>
<dbReference type="PANTHER" id="PTHR31636">
    <property type="entry name" value="OSJNBA0084A10.13 PROTEIN-RELATED"/>
    <property type="match status" value="1"/>
</dbReference>
<feature type="region of interest" description="Leucine repeat I (LRI)" evidence="3">
    <location>
        <begin position="378"/>
        <end position="438"/>
    </location>
</feature>
<keyword evidence="1" id="KW-0805">Transcription regulation</keyword>
<feature type="region of interest" description="Leucine repeat II (LRII)" evidence="3">
    <location>
        <begin position="538"/>
        <end position="570"/>
    </location>
</feature>
<dbReference type="Proteomes" id="UP000077755">
    <property type="component" value="Chromosome 5"/>
</dbReference>
<dbReference type="EMBL" id="CP093347">
    <property type="protein sequence ID" value="WOH02249.1"/>
    <property type="molecule type" value="Genomic_DNA"/>
</dbReference>
<feature type="compositionally biased region" description="Low complexity" evidence="4">
    <location>
        <begin position="65"/>
        <end position="76"/>
    </location>
</feature>
<feature type="region of interest" description="VHIID" evidence="3">
    <location>
        <begin position="457"/>
        <end position="522"/>
    </location>
</feature>
<accession>A0AAF0X882</accession>
<gene>
    <name evidence="5" type="ORF">DCAR_0521638</name>
</gene>
<dbReference type="AlphaFoldDB" id="A0AAF0X882"/>
<name>A0AAF0X882_DAUCS</name>
<comment type="caution">
    <text evidence="3">Lacks conserved residue(s) required for the propagation of feature annotation.</text>
</comment>
<sequence length="754" mass="84815">MVMDPGYNDTSGAINDFDFGDEMILPGFDQSTNIVNGFKLNDDYVDLSFLDIPDRPVEHRPGYANNNSSSGSSEVNSPDEFSDGVLKFLNQILMEEKIDEKPSMFHDPLALQEAEKSFYEVLGKQYPQQTFQPPADIYQSVESVSDYFAGSSSEASTSSGNSVGNNHYEHSQWAGDSLDLRSSIQHNQPSQYLSFSNMESRPERTVASENSFNNNINGSMDYSMSTHVISNIFNDKDSMLQFKKGMEEASKFLPSIPQIVVNLDNYALPSDTKEGHPAVQVKVEMDEISPSSSRGRKQYQRQDSLSEEDERSSKQMAVYEEEVELSEMFDKVLLLGPSCGKEEPIEGSAVAHLDNVTTRGAKGAKSRSVNIDNNTESVDLRTLLISCAQSVAADDRKTAYEQLKLIRQHASASGDASQRLAVIFANGLEARMAGTGTQLYAALSSKRISAIEKLKAFQVYLSACPFTKISVFFANNMIMDMASNASTLHIIDFGIQYGFQWPVFIQILSRRPGGPPKLRITGIELPQPGFRPAEYMEATGRRLRSYCERFNVPFEYNPIATQNWETITVEDLKVDSNEFVAVNCCLRFRNLLDETVVVNNPRDAVLKLVRKVNPNIFVQAVVNGSYSASFFGTRFREALFHYSALFDIFDTTIPRDDPQRLNFEREFCGREVMNVVACEGVERVERPETYKQWTVRNNKAGFKILPLDRKLLKKLSYKVRAGYHKDFVFDDDGQWMVVGWKGRILYATSAWVPA</sequence>
<dbReference type="Pfam" id="PF03514">
    <property type="entry name" value="GRAS"/>
    <property type="match status" value="1"/>
</dbReference>
<keyword evidence="2" id="KW-0804">Transcription</keyword>
<keyword evidence="6" id="KW-1185">Reference proteome</keyword>
<reference evidence="5" key="2">
    <citation type="submission" date="2022-03" db="EMBL/GenBank/DDBJ databases">
        <title>Draft title - Genomic analysis of global carrot germplasm unveils the trajectory of domestication and the origin of high carotenoid orange carrot.</title>
        <authorList>
            <person name="Iorizzo M."/>
            <person name="Ellison S."/>
            <person name="Senalik D."/>
            <person name="Macko-Podgorni A."/>
            <person name="Grzebelus D."/>
            <person name="Bostan H."/>
            <person name="Rolling W."/>
            <person name="Curaba J."/>
            <person name="Simon P."/>
        </authorList>
    </citation>
    <scope>NUCLEOTIDE SEQUENCE</scope>
    <source>
        <tissue evidence="5">Leaf</tissue>
    </source>
</reference>
<feature type="region of interest" description="Disordered" evidence="4">
    <location>
        <begin position="150"/>
        <end position="170"/>
    </location>
</feature>
<comment type="similarity">
    <text evidence="3">Belongs to the GRAS family.</text>
</comment>
<feature type="region of interest" description="Disordered" evidence="4">
    <location>
        <begin position="285"/>
        <end position="317"/>
    </location>
</feature>
<evidence type="ECO:0000256" key="1">
    <source>
        <dbReference type="ARBA" id="ARBA00023015"/>
    </source>
</evidence>
<proteinExistence type="inferred from homology"/>